<proteinExistence type="predicted"/>
<dbReference type="EMBL" id="FOIR01000004">
    <property type="protein sequence ID" value="SEW40297.1"/>
    <property type="molecule type" value="Genomic_DNA"/>
</dbReference>
<gene>
    <name evidence="6" type="ORF">SAMN05216290_3571</name>
</gene>
<evidence type="ECO:0000313" key="6">
    <source>
        <dbReference type="EMBL" id="SEW40297.1"/>
    </source>
</evidence>
<dbReference type="AlphaFoldDB" id="A0A1I0RH95"/>
<dbReference type="InterPro" id="IPR036249">
    <property type="entry name" value="Thioredoxin-like_sf"/>
</dbReference>
<dbReference type="Pfam" id="PF13905">
    <property type="entry name" value="Thioredoxin_8"/>
    <property type="match status" value="1"/>
</dbReference>
<organism evidence="6 7">
    <name type="scientific">Roseivirga pacifica</name>
    <dbReference type="NCBI Taxonomy" id="1267423"/>
    <lineage>
        <taxon>Bacteria</taxon>
        <taxon>Pseudomonadati</taxon>
        <taxon>Bacteroidota</taxon>
        <taxon>Cytophagia</taxon>
        <taxon>Cytophagales</taxon>
        <taxon>Roseivirgaceae</taxon>
        <taxon>Roseivirga</taxon>
    </lineage>
</organism>
<dbReference type="CDD" id="cd02966">
    <property type="entry name" value="TlpA_like_family"/>
    <property type="match status" value="1"/>
</dbReference>
<dbReference type="GO" id="GO:0017004">
    <property type="term" value="P:cytochrome complex assembly"/>
    <property type="evidence" value="ECO:0007669"/>
    <property type="project" value="UniProtKB-KW"/>
</dbReference>
<evidence type="ECO:0000259" key="5">
    <source>
        <dbReference type="PROSITE" id="PS51352"/>
    </source>
</evidence>
<dbReference type="Proteomes" id="UP000199437">
    <property type="component" value="Unassembled WGS sequence"/>
</dbReference>
<evidence type="ECO:0000313" key="7">
    <source>
        <dbReference type="Proteomes" id="UP000199437"/>
    </source>
</evidence>
<reference evidence="7" key="1">
    <citation type="submission" date="2016-10" db="EMBL/GenBank/DDBJ databases">
        <authorList>
            <person name="Varghese N."/>
            <person name="Submissions S."/>
        </authorList>
    </citation>
    <scope>NUCLEOTIDE SEQUENCE [LARGE SCALE GENOMIC DNA]</scope>
    <source>
        <strain evidence="7">CGMCC 1.12402</strain>
    </source>
</reference>
<comment type="subcellular location">
    <subcellularLocation>
        <location evidence="1">Cell envelope</location>
    </subcellularLocation>
</comment>
<dbReference type="PANTHER" id="PTHR42852">
    <property type="entry name" value="THIOL:DISULFIDE INTERCHANGE PROTEIN DSBE"/>
    <property type="match status" value="1"/>
</dbReference>
<keyword evidence="7" id="KW-1185">Reference proteome</keyword>
<dbReference type="InterPro" id="IPR012336">
    <property type="entry name" value="Thioredoxin-like_fold"/>
</dbReference>
<evidence type="ECO:0000256" key="2">
    <source>
        <dbReference type="ARBA" id="ARBA00022748"/>
    </source>
</evidence>
<dbReference type="GO" id="GO:0030313">
    <property type="term" value="C:cell envelope"/>
    <property type="evidence" value="ECO:0007669"/>
    <property type="project" value="UniProtKB-SubCell"/>
</dbReference>
<accession>A0A1I0RH95</accession>
<dbReference type="RefSeq" id="WP_090260397.1">
    <property type="nucleotide sequence ID" value="NZ_FOIR01000004.1"/>
</dbReference>
<evidence type="ECO:0000256" key="3">
    <source>
        <dbReference type="ARBA" id="ARBA00023157"/>
    </source>
</evidence>
<dbReference type="InterPro" id="IPR013766">
    <property type="entry name" value="Thioredoxin_domain"/>
</dbReference>
<keyword evidence="3" id="KW-1015">Disulfide bond</keyword>
<dbReference type="GeneID" id="99988242"/>
<feature type="domain" description="Thioredoxin" evidence="5">
    <location>
        <begin position="376"/>
        <end position="526"/>
    </location>
</feature>
<dbReference type="SUPFAM" id="SSF52833">
    <property type="entry name" value="Thioredoxin-like"/>
    <property type="match status" value="1"/>
</dbReference>
<evidence type="ECO:0000256" key="1">
    <source>
        <dbReference type="ARBA" id="ARBA00004196"/>
    </source>
</evidence>
<dbReference type="InterPro" id="IPR050553">
    <property type="entry name" value="Thioredoxin_ResA/DsbE_sf"/>
</dbReference>
<keyword evidence="4" id="KW-0676">Redox-active center</keyword>
<dbReference type="STRING" id="1267423.SAMN05216290_3571"/>
<dbReference type="PROSITE" id="PS51352">
    <property type="entry name" value="THIOREDOXIN_2"/>
    <property type="match status" value="1"/>
</dbReference>
<dbReference type="PROSITE" id="PS51257">
    <property type="entry name" value="PROKAR_LIPOPROTEIN"/>
    <property type="match status" value="1"/>
</dbReference>
<protein>
    <submittedName>
        <fullName evidence="6">Thioredoxin-like</fullName>
    </submittedName>
</protein>
<dbReference type="OrthoDB" id="6399635at2"/>
<sequence>MKHTSFLFLCLIILSCSKESTKEKLPEEKPNQVVLIFKNPHSHNSFKLKNGSSTYKPLAKNGKEITAIDTNSVLERYRFEIGAESDTVIIPTKLEVLEVKLLYNALDRLTYFFAKGDTVIIEYDGNKPHATILNRNTNNSLVNIEMKVRDSLFNSTFPPSVEISNFMLMHTEWLELESPKPSFQEYEKTYQKKKTQDVDREFMFLINNFNNSQVYSKTDSLIKQAALSELYWKAKNYLKSIETIGQLEQSTPIKQFVSTFENNLKQKTNEIDWIERSMAYQGILHSSVFSEFDYEMIERNGKGGGSRTPNYIALYDSVGKSTLYSEKEKKNLQFNLLEQILMNGNTFTIEDRLRYLTKFRNAFSDDALTNKLISKYNIKFEIDDALELIDTKGNKLNLKELIAQHNGKAIYLDFWASWCVPCIKEMPSSQSLQKTLADQNIEFIYLSTDRKEKPWSEAIAKHQLNTGLHYRITNADNSKTMEELAVQFIPRYMIFDKNGKLVNNDAPRPSEQEKLIQEFNRYLGQQ</sequence>
<evidence type="ECO:0000256" key="4">
    <source>
        <dbReference type="ARBA" id="ARBA00023284"/>
    </source>
</evidence>
<name>A0A1I0RH95_9BACT</name>
<keyword evidence="2" id="KW-0201">Cytochrome c-type biogenesis</keyword>
<dbReference type="PANTHER" id="PTHR42852:SF6">
    <property type="entry name" value="THIOL:DISULFIDE INTERCHANGE PROTEIN DSBE"/>
    <property type="match status" value="1"/>
</dbReference>
<dbReference type="Gene3D" id="3.40.30.10">
    <property type="entry name" value="Glutaredoxin"/>
    <property type="match status" value="1"/>
</dbReference>